<dbReference type="SUPFAM" id="SSF55729">
    <property type="entry name" value="Acyl-CoA N-acyltransferases (Nat)"/>
    <property type="match status" value="1"/>
</dbReference>
<dbReference type="InterPro" id="IPR051908">
    <property type="entry name" value="Ribosomal_N-acetyltransferase"/>
</dbReference>
<comment type="caution">
    <text evidence="2">The sequence shown here is derived from an EMBL/GenBank/DDBJ whole genome shotgun (WGS) entry which is preliminary data.</text>
</comment>
<dbReference type="Proteomes" id="UP000050909">
    <property type="component" value="Unassembled WGS sequence"/>
</dbReference>
<dbReference type="PANTHER" id="PTHR43441:SF12">
    <property type="entry name" value="RIBOSOMAL N-ACETYLTRANSFERASE YDAF-RELATED"/>
    <property type="match status" value="1"/>
</dbReference>
<accession>A0A0R1GX83</accession>
<dbReference type="Pfam" id="PF13302">
    <property type="entry name" value="Acetyltransf_3"/>
    <property type="match status" value="1"/>
</dbReference>
<reference evidence="2 3" key="1">
    <citation type="journal article" date="2015" name="Genome Announc.">
        <title>Expanding the biotechnology potential of lactobacilli through comparative genomics of 213 strains and associated genera.</title>
        <authorList>
            <person name="Sun Z."/>
            <person name="Harris H.M."/>
            <person name="McCann A."/>
            <person name="Guo C."/>
            <person name="Argimon S."/>
            <person name="Zhang W."/>
            <person name="Yang X."/>
            <person name="Jeffery I.B."/>
            <person name="Cooney J.C."/>
            <person name="Kagawa T.F."/>
            <person name="Liu W."/>
            <person name="Song Y."/>
            <person name="Salvetti E."/>
            <person name="Wrobel A."/>
            <person name="Rasinkangas P."/>
            <person name="Parkhill J."/>
            <person name="Rea M.C."/>
            <person name="O'Sullivan O."/>
            <person name="Ritari J."/>
            <person name="Douillard F.P."/>
            <person name="Paul Ross R."/>
            <person name="Yang R."/>
            <person name="Briner A.E."/>
            <person name="Felis G.E."/>
            <person name="de Vos W.M."/>
            <person name="Barrangou R."/>
            <person name="Klaenhammer T.R."/>
            <person name="Caufield P.W."/>
            <person name="Cui Y."/>
            <person name="Zhang H."/>
            <person name="O'Toole P.W."/>
        </authorList>
    </citation>
    <scope>NUCLEOTIDE SEQUENCE [LARGE SCALE GENOMIC DNA]</scope>
    <source>
        <strain evidence="2 3">DSM 20534</strain>
    </source>
</reference>
<evidence type="ECO:0000313" key="3">
    <source>
        <dbReference type="Proteomes" id="UP000050909"/>
    </source>
</evidence>
<gene>
    <name evidence="2" type="ORF">FC62_GL000431</name>
</gene>
<dbReference type="EMBL" id="AZCV01000001">
    <property type="protein sequence ID" value="KRK38741.1"/>
    <property type="molecule type" value="Genomic_DNA"/>
</dbReference>
<keyword evidence="3" id="KW-1185">Reference proteome</keyword>
<dbReference type="GO" id="GO:0005737">
    <property type="term" value="C:cytoplasm"/>
    <property type="evidence" value="ECO:0007669"/>
    <property type="project" value="TreeGrafter"/>
</dbReference>
<dbReference type="InterPro" id="IPR000182">
    <property type="entry name" value="GNAT_dom"/>
</dbReference>
<dbReference type="RefSeq" id="WP_056945994.1">
    <property type="nucleotide sequence ID" value="NZ_AZCV01000001.1"/>
</dbReference>
<dbReference type="InterPro" id="IPR016181">
    <property type="entry name" value="Acyl_CoA_acyltransferase"/>
</dbReference>
<proteinExistence type="predicted"/>
<evidence type="ECO:0000259" key="1">
    <source>
        <dbReference type="PROSITE" id="PS51186"/>
    </source>
</evidence>
<organism evidence="2 3">
    <name type="scientific">Amylolactobacillus amylotrophicus DSM 20534</name>
    <dbReference type="NCBI Taxonomy" id="1423722"/>
    <lineage>
        <taxon>Bacteria</taxon>
        <taxon>Bacillati</taxon>
        <taxon>Bacillota</taxon>
        <taxon>Bacilli</taxon>
        <taxon>Lactobacillales</taxon>
        <taxon>Lactobacillaceae</taxon>
        <taxon>Amylolactobacillus</taxon>
    </lineage>
</organism>
<sequence>MNNLQEELPLELVVDDDIILRVKKPEFALELFTLIQVQRDYLLEWLPWVEHVTSPAAQELSLRQFYNATMKGEAYETLIFYKGQVAGSLSFNEISHLNHQADIGYWLSADLKGRGIMTKSVAKLIKFGFGQLKLHKITLVAAVENQPSNAVAKRVGMTLEATLREQILLKSGYHDVNYYSIFA</sequence>
<dbReference type="GO" id="GO:1990189">
    <property type="term" value="F:protein N-terminal-serine acetyltransferase activity"/>
    <property type="evidence" value="ECO:0007669"/>
    <property type="project" value="TreeGrafter"/>
</dbReference>
<feature type="domain" description="N-acetyltransferase" evidence="1">
    <location>
        <begin position="32"/>
        <end position="183"/>
    </location>
</feature>
<evidence type="ECO:0000313" key="2">
    <source>
        <dbReference type="EMBL" id="KRK38741.1"/>
    </source>
</evidence>
<name>A0A0R1GX83_9LACO</name>
<protein>
    <recommendedName>
        <fullName evidence="1">N-acetyltransferase domain-containing protein</fullName>
    </recommendedName>
</protein>
<dbReference type="GO" id="GO:0008999">
    <property type="term" value="F:protein-N-terminal-alanine acetyltransferase activity"/>
    <property type="evidence" value="ECO:0007669"/>
    <property type="project" value="TreeGrafter"/>
</dbReference>
<dbReference type="Gene3D" id="3.40.630.30">
    <property type="match status" value="1"/>
</dbReference>
<dbReference type="AlphaFoldDB" id="A0A0R1GX83"/>
<dbReference type="PROSITE" id="PS51186">
    <property type="entry name" value="GNAT"/>
    <property type="match status" value="1"/>
</dbReference>
<dbReference type="PANTHER" id="PTHR43441">
    <property type="entry name" value="RIBOSOMAL-PROTEIN-SERINE ACETYLTRANSFERASE"/>
    <property type="match status" value="1"/>
</dbReference>
<dbReference type="PATRIC" id="fig|1423722.3.peg.439"/>